<keyword evidence="1" id="KW-1133">Transmembrane helix</keyword>
<sequence>MGISEKAGSAALHLRLPAFGSLCGTFFFVLGFEPVTAVALALVSAVILAKV</sequence>
<dbReference type="AlphaFoldDB" id="A0AAU7BEY2"/>
<proteinExistence type="predicted"/>
<name>A0AAU7BEY2_9PSED</name>
<evidence type="ECO:0000313" key="2">
    <source>
        <dbReference type="EMBL" id="XBG31134.1"/>
    </source>
</evidence>
<reference evidence="2" key="1">
    <citation type="journal article" date="2019" name="Microbiol. Resour. Announc.">
        <title>Draft Genome Sequences of Five Environmental Bacterial Isolates That Degrade Polyethylene Terephthalate Plastic.</title>
        <authorList>
            <person name="Leon-Zayas R."/>
            <person name="Roberts C."/>
            <person name="Vague M."/>
            <person name="Mellies J.L."/>
        </authorList>
    </citation>
    <scope>NUCLEOTIDE SEQUENCE</scope>
    <source>
        <strain evidence="2">13.2</strain>
    </source>
</reference>
<dbReference type="EMBL" id="CP157179">
    <property type="protein sequence ID" value="XBG31134.1"/>
    <property type="molecule type" value="Genomic_DNA"/>
</dbReference>
<reference evidence="2" key="2">
    <citation type="submission" date="2024-05" db="EMBL/GenBank/DDBJ databases">
        <authorList>
            <person name="Mellies J."/>
            <person name="Newton I."/>
        </authorList>
    </citation>
    <scope>NUCLEOTIDE SEQUENCE</scope>
    <source>
        <strain evidence="2">13.2</strain>
    </source>
</reference>
<gene>
    <name evidence="2" type="ORF">ABH853_22230</name>
</gene>
<keyword evidence="1" id="KW-0472">Membrane</keyword>
<organism evidence="2">
    <name type="scientific">Pseudomonas sp. 13.2</name>
    <dbReference type="NCBI Taxonomy" id="3144665"/>
    <lineage>
        <taxon>Bacteria</taxon>
        <taxon>Pseudomonadati</taxon>
        <taxon>Pseudomonadota</taxon>
        <taxon>Gammaproteobacteria</taxon>
        <taxon>Pseudomonadales</taxon>
        <taxon>Pseudomonadaceae</taxon>
        <taxon>Pseudomonas</taxon>
    </lineage>
</organism>
<feature type="transmembrane region" description="Helical" evidence="1">
    <location>
        <begin position="26"/>
        <end position="49"/>
    </location>
</feature>
<keyword evidence="1" id="KW-0812">Transmembrane</keyword>
<accession>A0AAU7BEY2</accession>
<evidence type="ECO:0000256" key="1">
    <source>
        <dbReference type="SAM" id="Phobius"/>
    </source>
</evidence>
<protein>
    <submittedName>
        <fullName evidence="2">Uncharacterized protein</fullName>
    </submittedName>
</protein>